<proteinExistence type="predicted"/>
<evidence type="ECO:0000256" key="2">
    <source>
        <dbReference type="ARBA" id="ARBA00023125"/>
    </source>
</evidence>
<feature type="domain" description="Response regulatory" evidence="6">
    <location>
        <begin position="8"/>
        <end position="123"/>
    </location>
</feature>
<feature type="modified residue" description="4-aspartylphosphate" evidence="4">
    <location>
        <position position="59"/>
    </location>
</feature>
<evidence type="ECO:0000256" key="1">
    <source>
        <dbReference type="ARBA" id="ARBA00023015"/>
    </source>
</evidence>
<keyword evidence="4" id="KW-0597">Phosphoprotein</keyword>
<dbReference type="InterPro" id="IPR036388">
    <property type="entry name" value="WH-like_DNA-bd_sf"/>
</dbReference>
<feature type="domain" description="HTH luxR-type" evidence="5">
    <location>
        <begin position="135"/>
        <end position="200"/>
    </location>
</feature>
<dbReference type="InterPro" id="IPR000792">
    <property type="entry name" value="Tscrpt_reg_LuxR_C"/>
</dbReference>
<dbReference type="InterPro" id="IPR001789">
    <property type="entry name" value="Sig_transdc_resp-reg_receiver"/>
</dbReference>
<dbReference type="Pfam" id="PF00072">
    <property type="entry name" value="Response_reg"/>
    <property type="match status" value="1"/>
</dbReference>
<dbReference type="Gene3D" id="1.10.10.10">
    <property type="entry name" value="Winged helix-like DNA-binding domain superfamily/Winged helix DNA-binding domain"/>
    <property type="match status" value="1"/>
</dbReference>
<evidence type="ECO:0000313" key="7">
    <source>
        <dbReference type="EMBL" id="RJT43952.1"/>
    </source>
</evidence>
<dbReference type="RefSeq" id="WP_115300979.1">
    <property type="nucleotide sequence ID" value="NZ_CAAAIR010000015.1"/>
</dbReference>
<accession>A0A3A5LGM5</accession>
<gene>
    <name evidence="7" type="ORF">D6J04_13175</name>
</gene>
<dbReference type="GeneID" id="48948382"/>
<dbReference type="PROSITE" id="PS50043">
    <property type="entry name" value="HTH_LUXR_2"/>
    <property type="match status" value="1"/>
</dbReference>
<dbReference type="Gene3D" id="3.40.50.2300">
    <property type="match status" value="1"/>
</dbReference>
<dbReference type="Pfam" id="PF00196">
    <property type="entry name" value="GerE"/>
    <property type="match status" value="1"/>
</dbReference>
<dbReference type="SUPFAM" id="SSF52172">
    <property type="entry name" value="CheY-like"/>
    <property type="match status" value="1"/>
</dbReference>
<protein>
    <submittedName>
        <fullName evidence="7">Response regulator</fullName>
    </submittedName>
</protein>
<name>A0A3A5LGM5_9GAMM</name>
<dbReference type="InterPro" id="IPR011006">
    <property type="entry name" value="CheY-like_superfamily"/>
</dbReference>
<evidence type="ECO:0000259" key="5">
    <source>
        <dbReference type="PROSITE" id="PS50043"/>
    </source>
</evidence>
<reference evidence="7 8" key="1">
    <citation type="submission" date="2018-09" db="EMBL/GenBank/DDBJ databases">
        <title>Draft genome sequences of Legionella taurinensis isolated from water samples.</title>
        <authorList>
            <person name="Chakeri A."/>
            <person name="Allerberger F."/>
            <person name="Kundi M."/>
            <person name="Ruppitsch W."/>
            <person name="Schmid D."/>
        </authorList>
    </citation>
    <scope>NUCLEOTIDE SEQUENCE [LARGE SCALE GENOMIC DNA]</scope>
    <source>
        <strain evidence="7 8">4570-18-6</strain>
    </source>
</reference>
<dbReference type="PANTHER" id="PTHR44688:SF16">
    <property type="entry name" value="DNA-BINDING TRANSCRIPTIONAL ACTIVATOR DEVR_DOSR"/>
    <property type="match status" value="1"/>
</dbReference>
<keyword evidence="3" id="KW-0804">Transcription</keyword>
<comment type="caution">
    <text evidence="7">The sequence shown here is derived from an EMBL/GenBank/DDBJ whole genome shotgun (WGS) entry which is preliminary data.</text>
</comment>
<dbReference type="AlphaFoldDB" id="A0A3A5LGM5"/>
<evidence type="ECO:0000256" key="4">
    <source>
        <dbReference type="PROSITE-ProRule" id="PRU00169"/>
    </source>
</evidence>
<dbReference type="SMART" id="SM00421">
    <property type="entry name" value="HTH_LUXR"/>
    <property type="match status" value="1"/>
</dbReference>
<dbReference type="GO" id="GO:0003677">
    <property type="term" value="F:DNA binding"/>
    <property type="evidence" value="ECO:0007669"/>
    <property type="project" value="UniProtKB-KW"/>
</dbReference>
<dbReference type="PROSITE" id="PS50110">
    <property type="entry name" value="RESPONSE_REGULATORY"/>
    <property type="match status" value="1"/>
</dbReference>
<organism evidence="7 8">
    <name type="scientific">Legionella taurinensis</name>
    <dbReference type="NCBI Taxonomy" id="70611"/>
    <lineage>
        <taxon>Bacteria</taxon>
        <taxon>Pseudomonadati</taxon>
        <taxon>Pseudomonadota</taxon>
        <taxon>Gammaproteobacteria</taxon>
        <taxon>Legionellales</taxon>
        <taxon>Legionellaceae</taxon>
        <taxon>Legionella</taxon>
    </lineage>
</organism>
<dbReference type="GO" id="GO:0000160">
    <property type="term" value="P:phosphorelay signal transduction system"/>
    <property type="evidence" value="ECO:0007669"/>
    <property type="project" value="InterPro"/>
</dbReference>
<keyword evidence="2" id="KW-0238">DNA-binding</keyword>
<dbReference type="SMART" id="SM00448">
    <property type="entry name" value="REC"/>
    <property type="match status" value="1"/>
</dbReference>
<keyword evidence="1" id="KW-0805">Transcription regulation</keyword>
<dbReference type="Proteomes" id="UP000270757">
    <property type="component" value="Unassembled WGS sequence"/>
</dbReference>
<dbReference type="EMBL" id="QZWB01000018">
    <property type="protein sequence ID" value="RJT43952.1"/>
    <property type="molecule type" value="Genomic_DNA"/>
</dbReference>
<dbReference type="GO" id="GO:0006355">
    <property type="term" value="P:regulation of DNA-templated transcription"/>
    <property type="evidence" value="ECO:0007669"/>
    <property type="project" value="InterPro"/>
</dbReference>
<evidence type="ECO:0000313" key="8">
    <source>
        <dbReference type="Proteomes" id="UP000270757"/>
    </source>
</evidence>
<evidence type="ECO:0000256" key="3">
    <source>
        <dbReference type="ARBA" id="ARBA00023163"/>
    </source>
</evidence>
<evidence type="ECO:0000259" key="6">
    <source>
        <dbReference type="PROSITE" id="PS50110"/>
    </source>
</evidence>
<sequence length="216" mass="24570">MMNRNVLRVYLVEDDASISRALVALFESVKIEVCSFSDPVAFLGEFEKGTIQNGCILLDIRLPNMAGLELYQKMKKHTTLPVIFITAHGDIEMAVKAMKLGAFDFISKPFNNQILLQAVQRSFSLIPLANIISQFKTNLLTLTPREKEVLEYIVKGKMNKEISYALDIALSTVEIHRSNLMKKLKMKNLPELIHYYLMARETAANEALLEKKPETY</sequence>
<dbReference type="PRINTS" id="PR00038">
    <property type="entry name" value="HTHLUXR"/>
</dbReference>
<dbReference type="CDD" id="cd06170">
    <property type="entry name" value="LuxR_C_like"/>
    <property type="match status" value="1"/>
</dbReference>
<dbReference type="PROSITE" id="PS00622">
    <property type="entry name" value="HTH_LUXR_1"/>
    <property type="match status" value="1"/>
</dbReference>
<dbReference type="PANTHER" id="PTHR44688">
    <property type="entry name" value="DNA-BINDING TRANSCRIPTIONAL ACTIVATOR DEVR_DOSR"/>
    <property type="match status" value="1"/>
</dbReference>